<proteinExistence type="predicted"/>
<sequence length="567" mass="61188">MSEDDIDMLGPDGQGSSRVDRDRRAPRFSWTPAYETTFFRSLCDSVQLGLRENSSFKAEAWERAAQALKKLHGAHPAKSHLINKSDNARKKFRLWRGLREDPKFIYDPVARTVTATEEAWKTHVEKEPLSKALRGRPFEHEEFMEILYPDVIGSGGAPKRIMKPRRRTDGQPGDDSDMPGTGVLNLQSENSSGQNLLESPGPARSSLSQTPTGSAAGSAAQSKPNSATIPPRTTPTQPSALTPPDESASHTKKRVLPASEAEGAFGTTPPPSTAKSGNVPLDASSPEKRQRTSIHGDSVPIATSSLSNTLRPLSASDSPSGAQLPPPVTLTTPRTSATDSRPDDISRCSSSSKWCEQALDQFFKDFADEDMDLQIRIAEHVLVNESKALLFHPYTNMSYADVAASGPKQSPEDAAAPQPPEVVTNESASTASLIDVDVPSVRTVPSDFNDQEIQTETQAERLERDAEAAKAKADRAKKNAGRKVRDADSWLVKQFSSLSDGSAGALAITNLAAIIGVSSYLGYRAWGLYEKGNLTWKNAGVGFGILAGVGAVEAVFGRYLYKGKKNN</sequence>
<feature type="region of interest" description="Disordered" evidence="1">
    <location>
        <begin position="459"/>
        <end position="480"/>
    </location>
</feature>
<feature type="region of interest" description="Disordered" evidence="1">
    <location>
        <begin position="1"/>
        <end position="24"/>
    </location>
</feature>
<evidence type="ECO:0000256" key="1">
    <source>
        <dbReference type="SAM" id="MobiDB-lite"/>
    </source>
</evidence>
<feature type="domain" description="Myb/SANT-like" evidence="3">
    <location>
        <begin position="29"/>
        <end position="123"/>
    </location>
</feature>
<dbReference type="STRING" id="1380566.A0A219ARC0"/>
<keyword evidence="2" id="KW-0812">Transmembrane</keyword>
<gene>
    <name evidence="5" type="ORF">VFPPC_17527</name>
</gene>
<keyword evidence="6" id="KW-1185">Reference proteome</keyword>
<feature type="compositionally biased region" description="Polar residues" evidence="1">
    <location>
        <begin position="184"/>
        <end position="197"/>
    </location>
</feature>
<feature type="transmembrane region" description="Helical" evidence="2">
    <location>
        <begin position="541"/>
        <end position="561"/>
    </location>
</feature>
<keyword evidence="2" id="KW-1133">Transmembrane helix</keyword>
<dbReference type="Proteomes" id="UP000078397">
    <property type="component" value="Unassembled WGS sequence"/>
</dbReference>
<dbReference type="PANTHER" id="PTHR38402:SF1">
    <property type="entry name" value="MITOCHONDRIAL OUTER MEMBRANE PROTEIN OM14"/>
    <property type="match status" value="1"/>
</dbReference>
<dbReference type="OrthoDB" id="5307821at2759"/>
<feature type="region of interest" description="Disordered" evidence="1">
    <location>
        <begin position="154"/>
        <end position="349"/>
    </location>
</feature>
<evidence type="ECO:0000259" key="3">
    <source>
        <dbReference type="Pfam" id="PF12776"/>
    </source>
</evidence>
<feature type="compositionally biased region" description="Polar residues" evidence="1">
    <location>
        <begin position="205"/>
        <end position="228"/>
    </location>
</feature>
<dbReference type="RefSeq" id="XP_022285746.1">
    <property type="nucleotide sequence ID" value="XM_022429227.1"/>
</dbReference>
<dbReference type="GO" id="GO:0003677">
    <property type="term" value="F:DNA binding"/>
    <property type="evidence" value="ECO:0007669"/>
    <property type="project" value="UniProtKB-KW"/>
</dbReference>
<dbReference type="Pfam" id="PF12776">
    <property type="entry name" value="Myb_DNA-bind_3"/>
    <property type="match status" value="1"/>
</dbReference>
<comment type="caution">
    <text evidence="5">The sequence shown here is derived from an EMBL/GenBank/DDBJ whole genome shotgun (WGS) entry which is preliminary data.</text>
</comment>
<keyword evidence="2" id="KW-0472">Membrane</keyword>
<dbReference type="AlphaFoldDB" id="A0A219ARC0"/>
<dbReference type="KEGG" id="pchm:VFPPC_17527"/>
<dbReference type="InterPro" id="IPR024976">
    <property type="entry name" value="DUF3885"/>
</dbReference>
<protein>
    <submittedName>
        <fullName evidence="5">Myb/SANT-like DNA-binding domain-containing protein</fullName>
    </submittedName>
</protein>
<reference evidence="5 6" key="1">
    <citation type="journal article" date="2016" name="PLoS Pathog.">
        <title>Biosynthesis of antibiotic leucinostatins in bio-control fungus Purpureocillium lilacinum and their inhibition on phytophthora revealed by genome mining.</title>
        <authorList>
            <person name="Wang G."/>
            <person name="Liu Z."/>
            <person name="Lin R."/>
            <person name="Li E."/>
            <person name="Mao Z."/>
            <person name="Ling J."/>
            <person name="Yang Y."/>
            <person name="Yin W.B."/>
            <person name="Xie B."/>
        </authorList>
    </citation>
    <scope>NUCLEOTIDE SEQUENCE [LARGE SCALE GENOMIC DNA]</scope>
    <source>
        <strain evidence="5">170</strain>
    </source>
</reference>
<dbReference type="EMBL" id="LSBJ02000002">
    <property type="protein sequence ID" value="OWT43310.1"/>
    <property type="molecule type" value="Genomic_DNA"/>
</dbReference>
<feature type="compositionally biased region" description="Polar residues" evidence="1">
    <location>
        <begin position="301"/>
        <end position="321"/>
    </location>
</feature>
<dbReference type="Pfam" id="PF13021">
    <property type="entry name" value="DUF3885"/>
    <property type="match status" value="1"/>
</dbReference>
<accession>A0A219ARC0</accession>
<feature type="transmembrane region" description="Helical" evidence="2">
    <location>
        <begin position="503"/>
        <end position="521"/>
    </location>
</feature>
<dbReference type="InterPro" id="IPR039454">
    <property type="entry name" value="OM14"/>
</dbReference>
<evidence type="ECO:0000256" key="2">
    <source>
        <dbReference type="SAM" id="Phobius"/>
    </source>
</evidence>
<feature type="region of interest" description="Disordered" evidence="1">
    <location>
        <begin position="402"/>
        <end position="428"/>
    </location>
</feature>
<evidence type="ECO:0000313" key="5">
    <source>
        <dbReference type="EMBL" id="OWT43310.1"/>
    </source>
</evidence>
<evidence type="ECO:0000259" key="4">
    <source>
        <dbReference type="Pfam" id="PF13021"/>
    </source>
</evidence>
<organism evidence="5 6">
    <name type="scientific">Pochonia chlamydosporia 170</name>
    <dbReference type="NCBI Taxonomy" id="1380566"/>
    <lineage>
        <taxon>Eukaryota</taxon>
        <taxon>Fungi</taxon>
        <taxon>Dikarya</taxon>
        <taxon>Ascomycota</taxon>
        <taxon>Pezizomycotina</taxon>
        <taxon>Sordariomycetes</taxon>
        <taxon>Hypocreomycetidae</taxon>
        <taxon>Hypocreales</taxon>
        <taxon>Clavicipitaceae</taxon>
        <taxon>Pochonia</taxon>
    </lineage>
</organism>
<name>A0A219ARC0_METCM</name>
<dbReference type="GO" id="GO:1990593">
    <property type="term" value="F:nascent polypeptide-associated complex binding"/>
    <property type="evidence" value="ECO:0007669"/>
    <property type="project" value="InterPro"/>
</dbReference>
<feature type="domain" description="DUF3885" evidence="4">
    <location>
        <begin position="340"/>
        <end position="394"/>
    </location>
</feature>
<dbReference type="GO" id="GO:0006626">
    <property type="term" value="P:protein targeting to mitochondrion"/>
    <property type="evidence" value="ECO:0007669"/>
    <property type="project" value="TreeGrafter"/>
</dbReference>
<dbReference type="GO" id="GO:0005741">
    <property type="term" value="C:mitochondrial outer membrane"/>
    <property type="evidence" value="ECO:0007669"/>
    <property type="project" value="InterPro"/>
</dbReference>
<dbReference type="InterPro" id="IPR024752">
    <property type="entry name" value="Myb/SANT-like_dom"/>
</dbReference>
<dbReference type="PANTHER" id="PTHR38402">
    <property type="entry name" value="MITOCHONDRIAL OUTER MEMBRANE PROTEIN OM14"/>
    <property type="match status" value="1"/>
</dbReference>
<dbReference type="GeneID" id="33936480"/>
<evidence type="ECO:0000313" key="6">
    <source>
        <dbReference type="Proteomes" id="UP000078397"/>
    </source>
</evidence>